<accession>A0ABY8T9H5</accession>
<evidence type="ECO:0000256" key="1">
    <source>
        <dbReference type="SAM" id="MobiDB-lite"/>
    </source>
</evidence>
<feature type="compositionally biased region" description="Basic and acidic residues" evidence="1">
    <location>
        <begin position="1"/>
        <end position="19"/>
    </location>
</feature>
<feature type="region of interest" description="Disordered" evidence="1">
    <location>
        <begin position="1"/>
        <end position="45"/>
    </location>
</feature>
<dbReference type="Proteomes" id="UP001233264">
    <property type="component" value="Chromosome"/>
</dbReference>
<proteinExistence type="predicted"/>
<protein>
    <submittedName>
        <fullName evidence="2">Uncharacterized protein</fullName>
    </submittedName>
</protein>
<evidence type="ECO:0000313" key="3">
    <source>
        <dbReference type="Proteomes" id="UP001233264"/>
    </source>
</evidence>
<evidence type="ECO:0000313" key="2">
    <source>
        <dbReference type="EMBL" id="WHS94576.1"/>
    </source>
</evidence>
<keyword evidence="3" id="KW-1185">Reference proteome</keyword>
<gene>
    <name evidence="2" type="ORF">PZL22_002311</name>
</gene>
<sequence length="45" mass="5384">MADKAKQPQSEDRGEEPQADKAPQFDPWEAEFKRDLQRNDRDFDF</sequence>
<reference evidence="2 3" key="1">
    <citation type="submission" date="2023-03" db="EMBL/GenBank/DDBJ databases">
        <authorList>
            <person name="Menendez E."/>
            <person name="Kaur S."/>
            <person name="Flores-Felix J.D."/>
            <person name="diCenzo G.C."/>
            <person name="Peix A."/>
            <person name="Velazquez E."/>
        </authorList>
    </citation>
    <scope>NUCLEOTIDE SEQUENCE [LARGE SCALE GENOMIC DNA]</scope>
    <source>
        <strain evidence="2 3">CCBAU 71714</strain>
    </source>
</reference>
<dbReference type="RefSeq" id="WP_013844006.1">
    <property type="nucleotide sequence ID" value="NZ_CP120365.1"/>
</dbReference>
<organism evidence="2 3">
    <name type="scientific">Sinorhizobium kummerowiae</name>
    <dbReference type="NCBI Taxonomy" id="158892"/>
    <lineage>
        <taxon>Bacteria</taxon>
        <taxon>Pseudomonadati</taxon>
        <taxon>Pseudomonadota</taxon>
        <taxon>Alphaproteobacteria</taxon>
        <taxon>Hyphomicrobiales</taxon>
        <taxon>Rhizobiaceae</taxon>
        <taxon>Sinorhizobium/Ensifer group</taxon>
        <taxon>Sinorhizobium</taxon>
    </lineage>
</organism>
<feature type="compositionally biased region" description="Basic and acidic residues" evidence="1">
    <location>
        <begin position="30"/>
        <end position="45"/>
    </location>
</feature>
<dbReference type="EMBL" id="CP120365">
    <property type="protein sequence ID" value="WHS94576.1"/>
    <property type="molecule type" value="Genomic_DNA"/>
</dbReference>
<name>A0ABY8T9H5_9HYPH</name>